<keyword evidence="4 5" id="KW-0173">Coenzyme A biosynthesis</keyword>
<dbReference type="RefSeq" id="WP_072324532.1">
    <property type="nucleotide sequence ID" value="NZ_FPJW01000001.1"/>
</dbReference>
<dbReference type="GO" id="GO:0015937">
    <property type="term" value="P:coenzyme A biosynthetic process"/>
    <property type="evidence" value="ECO:0007669"/>
    <property type="project" value="UniProtKB-UniRule"/>
</dbReference>
<gene>
    <name evidence="5" type="primary">coaE</name>
    <name evidence="7" type="ORF">SAMN02745752_00295</name>
</gene>
<comment type="similarity">
    <text evidence="1 5">Belongs to the CoaE family.</text>
</comment>
<keyword evidence="5 7" id="KW-0418">Kinase</keyword>
<name>A0A1K1TTC6_9GAMM</name>
<keyword evidence="8" id="KW-1185">Reference proteome</keyword>
<keyword evidence="2 5" id="KW-0547">Nucleotide-binding</keyword>
<dbReference type="AlphaFoldDB" id="A0A1K1TTC6"/>
<dbReference type="Pfam" id="PF01121">
    <property type="entry name" value="CoaE"/>
    <property type="match status" value="1"/>
</dbReference>
<dbReference type="CDD" id="cd02022">
    <property type="entry name" value="DPCK"/>
    <property type="match status" value="1"/>
</dbReference>
<dbReference type="HAMAP" id="MF_00376">
    <property type="entry name" value="Dephospho_CoA_kinase"/>
    <property type="match status" value="1"/>
</dbReference>
<keyword evidence="5" id="KW-0963">Cytoplasm</keyword>
<sequence length="213" mass="23964">MTGNDIIDQQKPRLIVGLTGGIGSGKTAASNIFEKLGINVIDTDVLARQALASGSPLLDQVFLHFGYQLQNDDGSLDRAQLRELVFNNQQARIWLEQLIHPWVAEQVSRALKQNQSIYSILSSPLLLETAQHQHVDRVLVIDVPEAMQIERTCQRDGNTPELVERILAQQIKREDRIKRADDVINNTGSLSELQQQVECLHQHYLKLAEEKSA</sequence>
<comment type="catalytic activity">
    <reaction evidence="5">
        <text>3'-dephospho-CoA + ATP = ADP + CoA + H(+)</text>
        <dbReference type="Rhea" id="RHEA:18245"/>
        <dbReference type="ChEBI" id="CHEBI:15378"/>
        <dbReference type="ChEBI" id="CHEBI:30616"/>
        <dbReference type="ChEBI" id="CHEBI:57287"/>
        <dbReference type="ChEBI" id="CHEBI:57328"/>
        <dbReference type="ChEBI" id="CHEBI:456216"/>
        <dbReference type="EC" id="2.7.1.24"/>
    </reaction>
</comment>
<evidence type="ECO:0000256" key="2">
    <source>
        <dbReference type="ARBA" id="ARBA00022741"/>
    </source>
</evidence>
<comment type="pathway">
    <text evidence="5">Cofactor biosynthesis; coenzyme A biosynthesis; CoA from (R)-pantothenate: step 5/5.</text>
</comment>
<evidence type="ECO:0000313" key="7">
    <source>
        <dbReference type="EMBL" id="SFX03556.1"/>
    </source>
</evidence>
<evidence type="ECO:0000313" key="8">
    <source>
        <dbReference type="Proteomes" id="UP000182350"/>
    </source>
</evidence>
<dbReference type="EMBL" id="FPJW01000001">
    <property type="protein sequence ID" value="SFX03556.1"/>
    <property type="molecule type" value="Genomic_DNA"/>
</dbReference>
<evidence type="ECO:0000256" key="6">
    <source>
        <dbReference type="NCBIfam" id="TIGR00152"/>
    </source>
</evidence>
<dbReference type="Proteomes" id="UP000182350">
    <property type="component" value="Unassembled WGS sequence"/>
</dbReference>
<proteinExistence type="inferred from homology"/>
<dbReference type="OrthoDB" id="9812943at2"/>
<dbReference type="SUPFAM" id="SSF52540">
    <property type="entry name" value="P-loop containing nucleoside triphosphate hydrolases"/>
    <property type="match status" value="1"/>
</dbReference>
<protein>
    <recommendedName>
        <fullName evidence="5 6">Dephospho-CoA kinase</fullName>
        <ecNumber evidence="5 6">2.7.1.24</ecNumber>
    </recommendedName>
    <alternativeName>
        <fullName evidence="5">Dephosphocoenzyme A kinase</fullName>
    </alternativeName>
</protein>
<comment type="subcellular location">
    <subcellularLocation>
        <location evidence="5">Cytoplasm</location>
    </subcellularLocation>
</comment>
<dbReference type="STRING" id="1122209.SAMN02745752_00295"/>
<dbReference type="PANTHER" id="PTHR10695">
    <property type="entry name" value="DEPHOSPHO-COA KINASE-RELATED"/>
    <property type="match status" value="1"/>
</dbReference>
<evidence type="ECO:0000256" key="5">
    <source>
        <dbReference type="HAMAP-Rule" id="MF_00376"/>
    </source>
</evidence>
<keyword evidence="5" id="KW-0808">Transferase</keyword>
<dbReference type="InterPro" id="IPR027417">
    <property type="entry name" value="P-loop_NTPase"/>
</dbReference>
<dbReference type="NCBIfam" id="TIGR00152">
    <property type="entry name" value="dephospho-CoA kinase"/>
    <property type="match status" value="1"/>
</dbReference>
<evidence type="ECO:0000256" key="4">
    <source>
        <dbReference type="ARBA" id="ARBA00022993"/>
    </source>
</evidence>
<dbReference type="EC" id="2.7.1.24" evidence="5 6"/>
<accession>A0A1K1TTC6</accession>
<dbReference type="PROSITE" id="PS51219">
    <property type="entry name" value="DPCK"/>
    <property type="match status" value="1"/>
</dbReference>
<dbReference type="InterPro" id="IPR001977">
    <property type="entry name" value="Depp_CoAkinase"/>
</dbReference>
<dbReference type="UniPathway" id="UPA00241">
    <property type="reaction ID" value="UER00356"/>
</dbReference>
<organism evidence="7 8">
    <name type="scientific">Marinospirillum alkaliphilum DSM 21637</name>
    <dbReference type="NCBI Taxonomy" id="1122209"/>
    <lineage>
        <taxon>Bacteria</taxon>
        <taxon>Pseudomonadati</taxon>
        <taxon>Pseudomonadota</taxon>
        <taxon>Gammaproteobacteria</taxon>
        <taxon>Oceanospirillales</taxon>
        <taxon>Oceanospirillaceae</taxon>
        <taxon>Marinospirillum</taxon>
    </lineage>
</organism>
<evidence type="ECO:0000256" key="3">
    <source>
        <dbReference type="ARBA" id="ARBA00022840"/>
    </source>
</evidence>
<evidence type="ECO:0000256" key="1">
    <source>
        <dbReference type="ARBA" id="ARBA00009018"/>
    </source>
</evidence>
<dbReference type="Gene3D" id="3.40.50.300">
    <property type="entry name" value="P-loop containing nucleotide triphosphate hydrolases"/>
    <property type="match status" value="1"/>
</dbReference>
<feature type="binding site" evidence="5">
    <location>
        <begin position="23"/>
        <end position="28"/>
    </location>
    <ligand>
        <name>ATP</name>
        <dbReference type="ChEBI" id="CHEBI:30616"/>
    </ligand>
</feature>
<dbReference type="GO" id="GO:0004140">
    <property type="term" value="F:dephospho-CoA kinase activity"/>
    <property type="evidence" value="ECO:0007669"/>
    <property type="project" value="UniProtKB-UniRule"/>
</dbReference>
<keyword evidence="3 5" id="KW-0067">ATP-binding</keyword>
<dbReference type="PANTHER" id="PTHR10695:SF46">
    <property type="entry name" value="BIFUNCTIONAL COENZYME A SYNTHASE-RELATED"/>
    <property type="match status" value="1"/>
</dbReference>
<comment type="function">
    <text evidence="5">Catalyzes the phosphorylation of the 3'-hydroxyl group of dephosphocoenzyme A to form coenzyme A.</text>
</comment>
<dbReference type="GO" id="GO:0005737">
    <property type="term" value="C:cytoplasm"/>
    <property type="evidence" value="ECO:0007669"/>
    <property type="project" value="UniProtKB-SubCell"/>
</dbReference>
<reference evidence="7 8" key="1">
    <citation type="submission" date="2016-11" db="EMBL/GenBank/DDBJ databases">
        <authorList>
            <person name="Jaros S."/>
            <person name="Januszkiewicz K."/>
            <person name="Wedrychowicz H."/>
        </authorList>
    </citation>
    <scope>NUCLEOTIDE SEQUENCE [LARGE SCALE GENOMIC DNA]</scope>
    <source>
        <strain evidence="7 8">DSM 21637</strain>
    </source>
</reference>
<dbReference type="GO" id="GO:0005524">
    <property type="term" value="F:ATP binding"/>
    <property type="evidence" value="ECO:0007669"/>
    <property type="project" value="UniProtKB-UniRule"/>
</dbReference>